<keyword evidence="2" id="KW-1185">Reference proteome</keyword>
<protein>
    <submittedName>
        <fullName evidence="1">Uncharacterized protein</fullName>
    </submittedName>
</protein>
<evidence type="ECO:0000313" key="1">
    <source>
        <dbReference type="EMBL" id="GJT82341.1"/>
    </source>
</evidence>
<name>A0ABQ5H3B5_9ASTR</name>
<sequence length="101" mass="11001">MALCSNQIALDDALVAPADRLKLDKCNLRLSSISTSKENTQVSMTEILQICPKLGNKKFVDPPLESEIIIFLASLGHTGDIRKISDVNVNKLAINMESFAA</sequence>
<organism evidence="1 2">
    <name type="scientific">Tanacetum coccineum</name>
    <dbReference type="NCBI Taxonomy" id="301880"/>
    <lineage>
        <taxon>Eukaryota</taxon>
        <taxon>Viridiplantae</taxon>
        <taxon>Streptophyta</taxon>
        <taxon>Embryophyta</taxon>
        <taxon>Tracheophyta</taxon>
        <taxon>Spermatophyta</taxon>
        <taxon>Magnoliopsida</taxon>
        <taxon>eudicotyledons</taxon>
        <taxon>Gunneridae</taxon>
        <taxon>Pentapetalae</taxon>
        <taxon>asterids</taxon>
        <taxon>campanulids</taxon>
        <taxon>Asterales</taxon>
        <taxon>Asteraceae</taxon>
        <taxon>Asteroideae</taxon>
        <taxon>Anthemideae</taxon>
        <taxon>Anthemidinae</taxon>
        <taxon>Tanacetum</taxon>
    </lineage>
</organism>
<accession>A0ABQ5H3B5</accession>
<comment type="caution">
    <text evidence="1">The sequence shown here is derived from an EMBL/GenBank/DDBJ whole genome shotgun (WGS) entry which is preliminary data.</text>
</comment>
<gene>
    <name evidence="1" type="ORF">Tco_1056683</name>
</gene>
<evidence type="ECO:0000313" key="2">
    <source>
        <dbReference type="Proteomes" id="UP001151760"/>
    </source>
</evidence>
<reference evidence="1" key="2">
    <citation type="submission" date="2022-01" db="EMBL/GenBank/DDBJ databases">
        <authorList>
            <person name="Yamashiro T."/>
            <person name="Shiraishi A."/>
            <person name="Satake H."/>
            <person name="Nakayama K."/>
        </authorList>
    </citation>
    <scope>NUCLEOTIDE SEQUENCE</scope>
</reference>
<reference evidence="1" key="1">
    <citation type="journal article" date="2022" name="Int. J. Mol. Sci.">
        <title>Draft Genome of Tanacetum Coccineum: Genomic Comparison of Closely Related Tanacetum-Family Plants.</title>
        <authorList>
            <person name="Yamashiro T."/>
            <person name="Shiraishi A."/>
            <person name="Nakayama K."/>
            <person name="Satake H."/>
        </authorList>
    </citation>
    <scope>NUCLEOTIDE SEQUENCE</scope>
</reference>
<dbReference type="EMBL" id="BQNB010019158">
    <property type="protein sequence ID" value="GJT82341.1"/>
    <property type="molecule type" value="Genomic_DNA"/>
</dbReference>
<proteinExistence type="predicted"/>
<dbReference type="Proteomes" id="UP001151760">
    <property type="component" value="Unassembled WGS sequence"/>
</dbReference>